<dbReference type="eggNOG" id="ENOG5031YWQ">
    <property type="taxonomic scope" value="Bacteria"/>
</dbReference>
<dbReference type="Proteomes" id="UP000183376">
    <property type="component" value="Chromosome I"/>
</dbReference>
<reference evidence="1 2" key="1">
    <citation type="submission" date="2016-10" db="EMBL/GenBank/DDBJ databases">
        <authorList>
            <person name="de Groot N.N."/>
        </authorList>
    </citation>
    <scope>NUCLEOTIDE SEQUENCE [LARGE SCALE GENOMIC DNA]</scope>
    <source>
        <strain evidence="1 2">DSM 44149</strain>
    </source>
</reference>
<protein>
    <submittedName>
        <fullName evidence="1">Uncharacterized protein</fullName>
    </submittedName>
</protein>
<sequence length="135" mass="14124">MTKFNQIAGDHVFTIPVAGQSTAGTPDEFVGFRAPYPLKITRVEWVPAAGVTANGTNYFTLTLRNRGSDGTGTDLPATRSYAATNSTAITPEDMTLGAAALLLVDEDDLLTVEKLVTASGLAMPDGAVIIHATAR</sequence>
<keyword evidence="2" id="KW-1185">Reference proteome</keyword>
<gene>
    <name evidence="1" type="ORF">SAMN04489726_7999</name>
</gene>
<name>A0A1H0DUL5_ALLAB</name>
<evidence type="ECO:0000313" key="2">
    <source>
        <dbReference type="Proteomes" id="UP000183376"/>
    </source>
</evidence>
<proteinExistence type="predicted"/>
<organism evidence="1 2">
    <name type="scientific">Allokutzneria albata</name>
    <name type="common">Kibdelosporangium albatum</name>
    <dbReference type="NCBI Taxonomy" id="211114"/>
    <lineage>
        <taxon>Bacteria</taxon>
        <taxon>Bacillati</taxon>
        <taxon>Actinomycetota</taxon>
        <taxon>Actinomycetes</taxon>
        <taxon>Pseudonocardiales</taxon>
        <taxon>Pseudonocardiaceae</taxon>
        <taxon>Allokutzneria</taxon>
    </lineage>
</organism>
<evidence type="ECO:0000313" key="1">
    <source>
        <dbReference type="EMBL" id="SDN73736.1"/>
    </source>
</evidence>
<dbReference type="OrthoDB" id="5189950at2"/>
<dbReference type="EMBL" id="LT629701">
    <property type="protein sequence ID" value="SDN73736.1"/>
    <property type="molecule type" value="Genomic_DNA"/>
</dbReference>
<dbReference type="RefSeq" id="WP_030431966.1">
    <property type="nucleotide sequence ID" value="NZ_JOEF01000022.1"/>
</dbReference>
<accession>A0A1H0DUL5</accession>
<dbReference type="STRING" id="211114.SAMN04489726_7999"/>
<dbReference type="AlphaFoldDB" id="A0A1H0DUL5"/>